<evidence type="ECO:0000256" key="10">
    <source>
        <dbReference type="SAM" id="MobiDB-lite"/>
    </source>
</evidence>
<dbReference type="GO" id="GO:0003690">
    <property type="term" value="F:double-stranded DNA binding"/>
    <property type="evidence" value="ECO:0007669"/>
    <property type="project" value="TreeGrafter"/>
</dbReference>
<proteinExistence type="predicted"/>
<evidence type="ECO:0000256" key="8">
    <source>
        <dbReference type="ARBA" id="ARBA00023328"/>
    </source>
</evidence>
<keyword evidence="2" id="KW-0158">Chromosome</keyword>
<sequence length="752" mass="84119">KIIIVIIILENWKRQLKSLLLRIFSLYDFFSVSLLLNFKHLQPYATFDILMEGNNTVHASDSVDKSRIVEVKPLRSLAPVLPKNIQSCFPAKYPSGFPPFYSFEKPQEIPLPKEAEEIPVDAETAEEIPVVSAKETTRETPLAAKVTPIRFYKSSVDEEVNPRADGDVNSFSEGLNGDECVDSTRKRGTENIQNCKEFLKRKKNKKTREVAGDGQSSNIGVNPSRNADGDHESVNRVLMTFDSIRRRLCQLEDSKELNSSHAIKRADLRASNALTCKGVKTNLRRRVGVVPGIEVGDIFFFRMEMCLVGLHGQSMGGIDYMNIKDGSKEDTVALSVVSSGVYGDDTEDNDVLVYSGQGENFNKKDKHVTDQKLQRGNLALDRSAQRHDEVRVIRGLRDATNRSAKIYMYDGLYKIQDSWIERGKSGGGIFKYKLVRLPGQKSAFATWKLAQKWKAGSASRNGFILADLSNGVESIPVSLVNDVDDEKGPAFFTYFMSLKKPKPFGLVQPSFGCNCNKACIPGDLNCSCIQRNEGDFPYTANSILVSRKPLIHECGPMCRCLPNCKNRVSQTGLKQQMEVFKTKDRGWGLRTLDPIRAGSFICEYAGEVVDRAKVCQNGEGDDDEYIFDTSRIYQPFKWNHEPGLLEEVSSNVPSEDYTIPSPLIISARNVGNVGRFMNHSCSPNVFWQPVLYAENNQSFLHIAFFALKHIPPMAELTYDYGFVLAGHAEGSSAQRRKKKCLCGSAKCRGFFG</sequence>
<dbReference type="Gene3D" id="2.30.280.10">
    <property type="entry name" value="SRA-YDG"/>
    <property type="match status" value="1"/>
</dbReference>
<dbReference type="SMART" id="SM00466">
    <property type="entry name" value="SRA"/>
    <property type="match status" value="1"/>
</dbReference>
<protein>
    <submittedName>
        <fullName evidence="15">Uncharacterized protein</fullName>
    </submittedName>
</protein>
<dbReference type="SMART" id="SM00317">
    <property type="entry name" value="SET"/>
    <property type="match status" value="1"/>
</dbReference>
<dbReference type="AlphaFoldDB" id="A0A9D4XLS1"/>
<keyword evidence="16" id="KW-1185">Reference proteome</keyword>
<dbReference type="GO" id="GO:0042054">
    <property type="term" value="F:histone methyltransferase activity"/>
    <property type="evidence" value="ECO:0007669"/>
    <property type="project" value="InterPro"/>
</dbReference>
<dbReference type="Proteomes" id="UP001058974">
    <property type="component" value="Chromosome 4"/>
</dbReference>
<evidence type="ECO:0000313" key="16">
    <source>
        <dbReference type="Proteomes" id="UP001058974"/>
    </source>
</evidence>
<keyword evidence="7 9" id="KW-0539">Nucleus</keyword>
<evidence type="ECO:0000259" key="13">
    <source>
        <dbReference type="PROSITE" id="PS50868"/>
    </source>
</evidence>
<dbReference type="PROSITE" id="PS51575">
    <property type="entry name" value="SAM_MT43_SUVAR39_2"/>
    <property type="match status" value="1"/>
</dbReference>
<evidence type="ECO:0000259" key="12">
    <source>
        <dbReference type="PROSITE" id="PS50867"/>
    </source>
</evidence>
<dbReference type="PANTHER" id="PTHR45660">
    <property type="entry name" value="HISTONE-LYSINE N-METHYLTRANSFERASE SETMAR"/>
    <property type="match status" value="1"/>
</dbReference>
<dbReference type="PROSITE" id="PS50280">
    <property type="entry name" value="SET"/>
    <property type="match status" value="1"/>
</dbReference>
<keyword evidence="3" id="KW-0489">Methyltransferase</keyword>
<organism evidence="15 16">
    <name type="scientific">Pisum sativum</name>
    <name type="common">Garden pea</name>
    <name type="synonym">Lathyrus oleraceus</name>
    <dbReference type="NCBI Taxonomy" id="3888"/>
    <lineage>
        <taxon>Eukaryota</taxon>
        <taxon>Viridiplantae</taxon>
        <taxon>Streptophyta</taxon>
        <taxon>Embryophyta</taxon>
        <taxon>Tracheophyta</taxon>
        <taxon>Spermatophyta</taxon>
        <taxon>Magnoliopsida</taxon>
        <taxon>eudicotyledons</taxon>
        <taxon>Gunneridae</taxon>
        <taxon>Pentapetalae</taxon>
        <taxon>rosids</taxon>
        <taxon>fabids</taxon>
        <taxon>Fabales</taxon>
        <taxon>Fabaceae</taxon>
        <taxon>Papilionoideae</taxon>
        <taxon>50 kb inversion clade</taxon>
        <taxon>NPAAA clade</taxon>
        <taxon>Hologalegina</taxon>
        <taxon>IRL clade</taxon>
        <taxon>Fabeae</taxon>
        <taxon>Lathyrus</taxon>
    </lineage>
</organism>
<evidence type="ECO:0000259" key="11">
    <source>
        <dbReference type="PROSITE" id="PS50280"/>
    </source>
</evidence>
<evidence type="ECO:0000256" key="7">
    <source>
        <dbReference type="ARBA" id="ARBA00023242"/>
    </source>
</evidence>
<feature type="non-terminal residue" evidence="15">
    <location>
        <position position="752"/>
    </location>
</feature>
<feature type="region of interest" description="Disordered" evidence="10">
    <location>
        <begin position="206"/>
        <end position="230"/>
    </location>
</feature>
<dbReference type="InterPro" id="IPR003616">
    <property type="entry name" value="Post-SET_dom"/>
</dbReference>
<evidence type="ECO:0000256" key="9">
    <source>
        <dbReference type="PROSITE-ProRule" id="PRU00358"/>
    </source>
</evidence>
<dbReference type="InterPro" id="IPR046341">
    <property type="entry name" value="SET_dom_sf"/>
</dbReference>
<dbReference type="InterPro" id="IPR036987">
    <property type="entry name" value="SRA-YDG_sf"/>
</dbReference>
<dbReference type="SMART" id="SM00468">
    <property type="entry name" value="PreSET"/>
    <property type="match status" value="1"/>
</dbReference>
<dbReference type="Gramene" id="Psat04G0473500-T1">
    <property type="protein sequence ID" value="KAI5421006.1"/>
    <property type="gene ID" value="KIW84_044735"/>
</dbReference>
<dbReference type="Pfam" id="PF02182">
    <property type="entry name" value="SAD_SRA"/>
    <property type="match status" value="1"/>
</dbReference>
<evidence type="ECO:0000259" key="14">
    <source>
        <dbReference type="PROSITE" id="PS51015"/>
    </source>
</evidence>
<dbReference type="InterPro" id="IPR051357">
    <property type="entry name" value="H3K9_HMTase_SUVAR3-9"/>
</dbReference>
<dbReference type="GO" id="GO:0000775">
    <property type="term" value="C:chromosome, centromeric region"/>
    <property type="evidence" value="ECO:0007669"/>
    <property type="project" value="UniProtKB-SubCell"/>
</dbReference>
<dbReference type="InterPro" id="IPR025794">
    <property type="entry name" value="H3-K9-MeTrfase_plant"/>
</dbReference>
<gene>
    <name evidence="15" type="ORF">KIW84_044735</name>
</gene>
<name>A0A9D4XLS1_PEA</name>
<evidence type="ECO:0000256" key="2">
    <source>
        <dbReference type="ARBA" id="ARBA00022454"/>
    </source>
</evidence>
<keyword evidence="6" id="KW-0156">Chromatin regulator</keyword>
<comment type="caution">
    <text evidence="15">The sequence shown here is derived from an EMBL/GenBank/DDBJ whole genome shotgun (WGS) entry which is preliminary data.</text>
</comment>
<keyword evidence="5" id="KW-0949">S-adenosyl-L-methionine</keyword>
<dbReference type="InterPro" id="IPR003105">
    <property type="entry name" value="SRA_YDG"/>
</dbReference>
<dbReference type="SUPFAM" id="SSF88697">
    <property type="entry name" value="PUA domain-like"/>
    <property type="match status" value="1"/>
</dbReference>
<dbReference type="InterPro" id="IPR015947">
    <property type="entry name" value="PUA-like_sf"/>
</dbReference>
<dbReference type="FunFam" id="2.30.280.10:FF:000003">
    <property type="entry name" value="Histone-lysine N-methyltransferase, H3 lysine-9 specific SUVH5"/>
    <property type="match status" value="1"/>
</dbReference>
<dbReference type="InterPro" id="IPR001214">
    <property type="entry name" value="SET_dom"/>
</dbReference>
<dbReference type="Pfam" id="PF05033">
    <property type="entry name" value="Pre-SET"/>
    <property type="match status" value="1"/>
</dbReference>
<feature type="domain" description="SET" evidence="11">
    <location>
        <begin position="575"/>
        <end position="721"/>
    </location>
</feature>
<evidence type="ECO:0000256" key="1">
    <source>
        <dbReference type="ARBA" id="ARBA00004584"/>
    </source>
</evidence>
<feature type="compositionally biased region" description="Polar residues" evidence="10">
    <location>
        <begin position="214"/>
        <end position="225"/>
    </location>
</feature>
<feature type="domain" description="Pre-SET" evidence="12">
    <location>
        <begin position="511"/>
        <end position="572"/>
    </location>
</feature>
<reference evidence="15 16" key="1">
    <citation type="journal article" date="2022" name="Nat. Genet.">
        <title>Improved pea reference genome and pan-genome highlight genomic features and evolutionary characteristics.</title>
        <authorList>
            <person name="Yang T."/>
            <person name="Liu R."/>
            <person name="Luo Y."/>
            <person name="Hu S."/>
            <person name="Wang D."/>
            <person name="Wang C."/>
            <person name="Pandey M.K."/>
            <person name="Ge S."/>
            <person name="Xu Q."/>
            <person name="Li N."/>
            <person name="Li G."/>
            <person name="Huang Y."/>
            <person name="Saxena R.K."/>
            <person name="Ji Y."/>
            <person name="Li M."/>
            <person name="Yan X."/>
            <person name="He Y."/>
            <person name="Liu Y."/>
            <person name="Wang X."/>
            <person name="Xiang C."/>
            <person name="Varshney R.K."/>
            <person name="Ding H."/>
            <person name="Gao S."/>
            <person name="Zong X."/>
        </authorList>
    </citation>
    <scope>NUCLEOTIDE SEQUENCE [LARGE SCALE GENOMIC DNA]</scope>
    <source>
        <strain evidence="15 16">cv. Zhongwan 6</strain>
    </source>
</reference>
<keyword evidence="4" id="KW-0808">Transferase</keyword>
<evidence type="ECO:0000256" key="4">
    <source>
        <dbReference type="ARBA" id="ARBA00022679"/>
    </source>
</evidence>
<evidence type="ECO:0000256" key="6">
    <source>
        <dbReference type="ARBA" id="ARBA00022853"/>
    </source>
</evidence>
<dbReference type="InterPro" id="IPR007728">
    <property type="entry name" value="Pre-SET_dom"/>
</dbReference>
<evidence type="ECO:0000256" key="5">
    <source>
        <dbReference type="ARBA" id="ARBA00022691"/>
    </source>
</evidence>
<comment type="subcellular location">
    <subcellularLocation>
        <location evidence="1">Chromosome</location>
        <location evidence="1">Centromere</location>
    </subcellularLocation>
    <subcellularLocation>
        <location evidence="9">Nucleus</location>
    </subcellularLocation>
</comment>
<keyword evidence="8" id="KW-0137">Centromere</keyword>
<feature type="domain" description="Post-SET" evidence="13">
    <location>
        <begin position="736"/>
        <end position="752"/>
    </location>
</feature>
<dbReference type="Gene3D" id="2.170.270.10">
    <property type="entry name" value="SET domain"/>
    <property type="match status" value="1"/>
</dbReference>
<dbReference type="Pfam" id="PF00856">
    <property type="entry name" value="SET"/>
    <property type="match status" value="1"/>
</dbReference>
<dbReference type="PROSITE" id="PS50868">
    <property type="entry name" value="POST_SET"/>
    <property type="match status" value="1"/>
</dbReference>
<dbReference type="PROSITE" id="PS51015">
    <property type="entry name" value="YDG"/>
    <property type="match status" value="1"/>
</dbReference>
<dbReference type="GO" id="GO:0008270">
    <property type="term" value="F:zinc ion binding"/>
    <property type="evidence" value="ECO:0007669"/>
    <property type="project" value="InterPro"/>
</dbReference>
<dbReference type="PANTHER" id="PTHR45660:SF73">
    <property type="entry name" value="HISTONE-LYSINE N-METHYLTRANSFERASE, H3 LYSINE-9 SPECIFIC SUVH1"/>
    <property type="match status" value="1"/>
</dbReference>
<accession>A0A9D4XLS1</accession>
<evidence type="ECO:0000313" key="15">
    <source>
        <dbReference type="EMBL" id="KAI5421006.1"/>
    </source>
</evidence>
<dbReference type="SUPFAM" id="SSF82199">
    <property type="entry name" value="SET domain"/>
    <property type="match status" value="1"/>
</dbReference>
<dbReference type="GO" id="GO:0032259">
    <property type="term" value="P:methylation"/>
    <property type="evidence" value="ECO:0007669"/>
    <property type="project" value="UniProtKB-KW"/>
</dbReference>
<dbReference type="GO" id="GO:0005634">
    <property type="term" value="C:nucleus"/>
    <property type="evidence" value="ECO:0007669"/>
    <property type="project" value="UniProtKB-SubCell"/>
</dbReference>
<dbReference type="PROSITE" id="PS50867">
    <property type="entry name" value="PRE_SET"/>
    <property type="match status" value="1"/>
</dbReference>
<dbReference type="EMBL" id="JAMSHJ010000004">
    <property type="protein sequence ID" value="KAI5421006.1"/>
    <property type="molecule type" value="Genomic_DNA"/>
</dbReference>
<evidence type="ECO:0000256" key="3">
    <source>
        <dbReference type="ARBA" id="ARBA00022603"/>
    </source>
</evidence>
<feature type="domain" description="YDG" evidence="14">
    <location>
        <begin position="288"/>
        <end position="436"/>
    </location>
</feature>